<evidence type="ECO:0008006" key="3">
    <source>
        <dbReference type="Google" id="ProtNLM"/>
    </source>
</evidence>
<keyword evidence="2" id="KW-1185">Reference proteome</keyword>
<dbReference type="InterPro" id="IPR021380">
    <property type="entry name" value="DUF3013"/>
</dbReference>
<dbReference type="STRING" id="41997.RV16_GL002389"/>
<protein>
    <recommendedName>
        <fullName evidence="3">DUF3013 family protein</fullName>
    </recommendedName>
</protein>
<accession>S0JCL3</accession>
<evidence type="ECO:0000313" key="2">
    <source>
        <dbReference type="Proteomes" id="UP000014136"/>
    </source>
</evidence>
<organism evidence="1 2">
    <name type="scientific">Enterococcus saccharolyticus subsp. saccharolyticus ATCC 43076</name>
    <dbReference type="NCBI Taxonomy" id="1139996"/>
    <lineage>
        <taxon>Bacteria</taxon>
        <taxon>Bacillati</taxon>
        <taxon>Bacillota</taxon>
        <taxon>Bacilli</taxon>
        <taxon>Lactobacillales</taxon>
        <taxon>Enterococcaceae</taxon>
        <taxon>Enterococcus</taxon>
    </lineage>
</organism>
<dbReference type="OrthoDB" id="2165293at2"/>
<dbReference type="Gene3D" id="3.40.50.11250">
    <property type="entry name" value="Protein of unknown function DUF3013"/>
    <property type="match status" value="1"/>
</dbReference>
<dbReference type="RefSeq" id="WP_016174134.1">
    <property type="nucleotide sequence ID" value="NZ_KE136389.1"/>
</dbReference>
<dbReference type="Pfam" id="PF11217">
    <property type="entry name" value="DUF3013"/>
    <property type="match status" value="1"/>
</dbReference>
<sequence length="159" mass="18294">MAKETMITYLDKQLTKKITEYDTAIDWDAKNHTIELVIRLFAENTTGSVIDDAEGVASEEEVIEFEDGILFYHPEKSRFEEEDYLAVIPYEGKKGIEQAVIDGLVDYLQEVLDQGQSDLLDFLSEENDDEFFELDFSDEAFEQAIAKYGQKGYLPYPSY</sequence>
<dbReference type="HOGENOM" id="CLU_125827_0_0_9"/>
<comment type="caution">
    <text evidence="1">The sequence shown here is derived from an EMBL/GenBank/DDBJ whole genome shotgun (WGS) entry which is preliminary data.</text>
</comment>
<reference evidence="1 2" key="1">
    <citation type="submission" date="2013-03" db="EMBL/GenBank/DDBJ databases">
        <title>The Genome Sequence of Enterococcus saccharolyticus ATCC_43076 (Illumina only assembly).</title>
        <authorList>
            <consortium name="The Broad Institute Genomics Platform"/>
            <consortium name="The Broad Institute Genome Sequencing Center for Infectious Disease"/>
            <person name="Earl A."/>
            <person name="Russ C."/>
            <person name="Gilmore M."/>
            <person name="Surin D."/>
            <person name="Walker B."/>
            <person name="Young S."/>
            <person name="Zeng Q."/>
            <person name="Gargeya S."/>
            <person name="Fitzgerald M."/>
            <person name="Haas B."/>
            <person name="Abouelleil A."/>
            <person name="Allen A.W."/>
            <person name="Alvarado L."/>
            <person name="Arachchi H.M."/>
            <person name="Berlin A.M."/>
            <person name="Chapman S.B."/>
            <person name="Gainer-Dewar J."/>
            <person name="Goldberg J."/>
            <person name="Griggs A."/>
            <person name="Gujja S."/>
            <person name="Hansen M."/>
            <person name="Howarth C."/>
            <person name="Imamovic A."/>
            <person name="Ireland A."/>
            <person name="Larimer J."/>
            <person name="McCowan C."/>
            <person name="Murphy C."/>
            <person name="Pearson M."/>
            <person name="Poon T.W."/>
            <person name="Priest M."/>
            <person name="Roberts A."/>
            <person name="Saif S."/>
            <person name="Shea T."/>
            <person name="Sisk P."/>
            <person name="Sykes S."/>
            <person name="Wortman J."/>
            <person name="Nusbaum C."/>
            <person name="Birren B."/>
        </authorList>
    </citation>
    <scope>NUCLEOTIDE SEQUENCE [LARGE SCALE GENOMIC DNA]</scope>
    <source>
        <strain evidence="1 2">ATCC 43076</strain>
    </source>
</reference>
<dbReference type="EMBL" id="AHYT01000001">
    <property type="protein sequence ID" value="EOT30619.1"/>
    <property type="molecule type" value="Genomic_DNA"/>
</dbReference>
<dbReference type="eggNOG" id="ENOG5032W75">
    <property type="taxonomic scope" value="Bacteria"/>
</dbReference>
<evidence type="ECO:0000313" key="1">
    <source>
        <dbReference type="EMBL" id="EOT30619.1"/>
    </source>
</evidence>
<name>S0JCL3_9ENTE</name>
<dbReference type="Proteomes" id="UP000014136">
    <property type="component" value="Unassembled WGS sequence"/>
</dbReference>
<dbReference type="AlphaFoldDB" id="S0JCL3"/>
<dbReference type="PATRIC" id="fig|1139996.3.peg.316"/>
<gene>
    <name evidence="1" type="ORF">OMQ_00323</name>
</gene>
<proteinExistence type="predicted"/>